<dbReference type="AlphaFoldDB" id="A0A1Z4GJS9"/>
<reference evidence="4 5" key="1">
    <citation type="submission" date="2017-06" db="EMBL/GenBank/DDBJ databases">
        <title>Genome sequencing of cyanobaciteial culture collection at National Institute for Environmental Studies (NIES).</title>
        <authorList>
            <person name="Hirose Y."/>
            <person name="Shimura Y."/>
            <person name="Fujisawa T."/>
            <person name="Nakamura Y."/>
            <person name="Kawachi M."/>
        </authorList>
    </citation>
    <scope>NUCLEOTIDE SEQUENCE [LARGE SCALE GENOMIC DNA]</scope>
    <source>
        <strain evidence="4 5">NIES-21</strain>
    </source>
</reference>
<proteinExistence type="predicted"/>
<dbReference type="Pfam" id="PF01926">
    <property type="entry name" value="MMR_HSR1"/>
    <property type="match status" value="1"/>
</dbReference>
<dbReference type="SUPFAM" id="SSF52540">
    <property type="entry name" value="P-loop containing nucleoside triphosphate hydrolases"/>
    <property type="match status" value="1"/>
</dbReference>
<evidence type="ECO:0000313" key="5">
    <source>
        <dbReference type="Proteomes" id="UP000218287"/>
    </source>
</evidence>
<evidence type="ECO:0000259" key="2">
    <source>
        <dbReference type="Pfam" id="PF01926"/>
    </source>
</evidence>
<keyword evidence="1" id="KW-0175">Coiled coil</keyword>
<dbReference type="Proteomes" id="UP000218287">
    <property type="component" value="Chromosome"/>
</dbReference>
<dbReference type="InterPro" id="IPR040576">
    <property type="entry name" value="DLP_helical"/>
</dbReference>
<name>A0A1Z4GJS9_9CYAN</name>
<organism evidence="4 5">
    <name type="scientific">Anabaenopsis circularis NIES-21</name>
    <dbReference type="NCBI Taxonomy" id="1085406"/>
    <lineage>
        <taxon>Bacteria</taxon>
        <taxon>Bacillati</taxon>
        <taxon>Cyanobacteriota</taxon>
        <taxon>Cyanophyceae</taxon>
        <taxon>Nostocales</taxon>
        <taxon>Nodulariaceae</taxon>
        <taxon>Anabaenopsis</taxon>
    </lineage>
</organism>
<protein>
    <submittedName>
        <fullName evidence="4">GTP-binding protein HSR1-related protein</fullName>
    </submittedName>
</protein>
<dbReference type="Pfam" id="PF18709">
    <property type="entry name" value="DLP_helical"/>
    <property type="match status" value="1"/>
</dbReference>
<gene>
    <name evidence="4" type="ORF">NIES21_34580</name>
</gene>
<evidence type="ECO:0000313" key="4">
    <source>
        <dbReference type="EMBL" id="BAY17618.1"/>
    </source>
</evidence>
<dbReference type="EMBL" id="AP018174">
    <property type="protein sequence ID" value="BAY17618.1"/>
    <property type="molecule type" value="Genomic_DNA"/>
</dbReference>
<dbReference type="GO" id="GO:0005525">
    <property type="term" value="F:GTP binding"/>
    <property type="evidence" value="ECO:0007669"/>
    <property type="project" value="InterPro"/>
</dbReference>
<evidence type="ECO:0000256" key="1">
    <source>
        <dbReference type="SAM" id="Coils"/>
    </source>
</evidence>
<feature type="coiled-coil region" evidence="1">
    <location>
        <begin position="329"/>
        <end position="356"/>
    </location>
</feature>
<feature type="domain" description="G" evidence="2">
    <location>
        <begin position="58"/>
        <end position="165"/>
    </location>
</feature>
<dbReference type="OrthoDB" id="6197209at2"/>
<keyword evidence="5" id="KW-1185">Reference proteome</keyword>
<sequence>MKHQTQGFNAALINDKFKKTLVRFDEILSEGKHPEFSAIRKKLREELKAHHQEGILSVAFVGQYNAGKSTTISALTGRRDIRIDSDIATDTTASYDCNGIKIIDTPGLFTDRKDHDAITYDAINKADLLVFCLTYMLFDSVTVANFKKLAYDKGYRWKMMLVVNKMSDEAGEEAQKIANYRHSLEEAIKPHKIDEFPVCFIDAKDYCEGIDQNDEFLIDISRFQTFLDELNKFVKSRSVLARFDTPIRIVLGCVDEAQLSFTRNSNQDSAFLEVLTRLSRTVGKERDRLRITVKNIALQMSAGVAKEGTSLAAAVGSDQDFAMLNQQTEMNVQQHYEKAEKKLQDAINTAVEDIRQEVEEVLQGNLVQTFITCLEKNQNISASNVNADIDVDRIKSQINWLKDIGEKAGVELSNFAKREFISTANSSGGFLRSMDVAGSGLHQTVLAVGKFVGFDFKPWQAVGIAKNIGNAAMFLGPALALVSLASDAYTAQQEQQREKQMADIRSDITSQFQAIAKNLENQIELQLREFEQQVYGEIEQQIINARQQEENAIAASNTWVKRVLEIRQDFELILRDITKATEKSVT</sequence>
<dbReference type="InterPro" id="IPR006073">
    <property type="entry name" value="GTP-bd"/>
</dbReference>
<dbReference type="InterPro" id="IPR027417">
    <property type="entry name" value="P-loop_NTPase"/>
</dbReference>
<dbReference type="Gene3D" id="3.40.50.300">
    <property type="entry name" value="P-loop containing nucleotide triphosphate hydrolases"/>
    <property type="match status" value="1"/>
</dbReference>
<feature type="domain" description="Dynamin-like helical" evidence="3">
    <location>
        <begin position="444"/>
        <end position="532"/>
    </location>
</feature>
<accession>A0A1Z4GJS9</accession>
<evidence type="ECO:0000259" key="3">
    <source>
        <dbReference type="Pfam" id="PF18709"/>
    </source>
</evidence>